<dbReference type="AlphaFoldDB" id="A0A644U8N8"/>
<evidence type="ECO:0000256" key="8">
    <source>
        <dbReference type="SAM" id="Phobius"/>
    </source>
</evidence>
<accession>A0A644U8N8</accession>
<feature type="transmembrane region" description="Helical" evidence="8">
    <location>
        <begin position="340"/>
        <end position="362"/>
    </location>
</feature>
<name>A0A644U8N8_9ZZZZ</name>
<proteinExistence type="predicted"/>
<feature type="domain" description="Glycosyltransferase RgtA/B/C/D-like" evidence="9">
    <location>
        <begin position="76"/>
        <end position="226"/>
    </location>
</feature>
<feature type="transmembrane region" description="Helical" evidence="8">
    <location>
        <begin position="80"/>
        <end position="113"/>
    </location>
</feature>
<dbReference type="PANTHER" id="PTHR33908:SF11">
    <property type="entry name" value="MEMBRANE PROTEIN"/>
    <property type="match status" value="1"/>
</dbReference>
<keyword evidence="2" id="KW-1003">Cell membrane</keyword>
<dbReference type="PANTHER" id="PTHR33908">
    <property type="entry name" value="MANNOSYLTRANSFERASE YKCB-RELATED"/>
    <property type="match status" value="1"/>
</dbReference>
<protein>
    <recommendedName>
        <fullName evidence="9">Glycosyltransferase RgtA/B/C/D-like domain-containing protein</fullName>
    </recommendedName>
</protein>
<feature type="transmembrane region" description="Helical" evidence="8">
    <location>
        <begin position="249"/>
        <end position="268"/>
    </location>
</feature>
<keyword evidence="4" id="KW-0808">Transferase</keyword>
<dbReference type="GO" id="GO:0016763">
    <property type="term" value="F:pentosyltransferase activity"/>
    <property type="evidence" value="ECO:0007669"/>
    <property type="project" value="TreeGrafter"/>
</dbReference>
<evidence type="ECO:0000256" key="7">
    <source>
        <dbReference type="ARBA" id="ARBA00023136"/>
    </source>
</evidence>
<dbReference type="Pfam" id="PF13231">
    <property type="entry name" value="PMT_2"/>
    <property type="match status" value="1"/>
</dbReference>
<dbReference type="InterPro" id="IPR038731">
    <property type="entry name" value="RgtA/B/C-like"/>
</dbReference>
<keyword evidence="5 8" id="KW-0812">Transmembrane</keyword>
<feature type="transmembrane region" description="Helical" evidence="8">
    <location>
        <begin position="18"/>
        <end position="38"/>
    </location>
</feature>
<evidence type="ECO:0000256" key="1">
    <source>
        <dbReference type="ARBA" id="ARBA00004651"/>
    </source>
</evidence>
<feature type="transmembrane region" description="Helical" evidence="8">
    <location>
        <begin position="280"/>
        <end position="300"/>
    </location>
</feature>
<feature type="transmembrane region" description="Helical" evidence="8">
    <location>
        <begin position="209"/>
        <end position="228"/>
    </location>
</feature>
<reference evidence="10" key="1">
    <citation type="submission" date="2019-08" db="EMBL/GenBank/DDBJ databases">
        <authorList>
            <person name="Kucharzyk K."/>
            <person name="Murdoch R.W."/>
            <person name="Higgins S."/>
            <person name="Loffler F."/>
        </authorList>
    </citation>
    <scope>NUCLEOTIDE SEQUENCE</scope>
</reference>
<feature type="transmembrane region" description="Helical" evidence="8">
    <location>
        <begin position="178"/>
        <end position="203"/>
    </location>
</feature>
<evidence type="ECO:0000256" key="6">
    <source>
        <dbReference type="ARBA" id="ARBA00022989"/>
    </source>
</evidence>
<dbReference type="GO" id="GO:0008610">
    <property type="term" value="P:lipid biosynthetic process"/>
    <property type="evidence" value="ECO:0007669"/>
    <property type="project" value="UniProtKB-ARBA"/>
</dbReference>
<evidence type="ECO:0000313" key="10">
    <source>
        <dbReference type="EMBL" id="MPL75223.1"/>
    </source>
</evidence>
<feature type="transmembrane region" description="Helical" evidence="8">
    <location>
        <begin position="125"/>
        <end position="142"/>
    </location>
</feature>
<evidence type="ECO:0000256" key="2">
    <source>
        <dbReference type="ARBA" id="ARBA00022475"/>
    </source>
</evidence>
<keyword evidence="7 8" id="KW-0472">Membrane</keyword>
<comment type="caution">
    <text evidence="10">The sequence shown here is derived from an EMBL/GenBank/DDBJ whole genome shotgun (WGS) entry which is preliminary data.</text>
</comment>
<feature type="transmembrane region" description="Helical" evidence="8">
    <location>
        <begin position="307"/>
        <end position="328"/>
    </location>
</feature>
<evidence type="ECO:0000256" key="3">
    <source>
        <dbReference type="ARBA" id="ARBA00022676"/>
    </source>
</evidence>
<keyword evidence="6 8" id="KW-1133">Transmembrane helix</keyword>
<evidence type="ECO:0000256" key="4">
    <source>
        <dbReference type="ARBA" id="ARBA00022679"/>
    </source>
</evidence>
<dbReference type="GO" id="GO:0005886">
    <property type="term" value="C:plasma membrane"/>
    <property type="evidence" value="ECO:0007669"/>
    <property type="project" value="UniProtKB-SubCell"/>
</dbReference>
<dbReference type="EMBL" id="VSSQ01000086">
    <property type="protein sequence ID" value="MPL75223.1"/>
    <property type="molecule type" value="Genomic_DNA"/>
</dbReference>
<keyword evidence="3" id="KW-0328">Glycosyltransferase</keyword>
<evidence type="ECO:0000256" key="5">
    <source>
        <dbReference type="ARBA" id="ARBA00022692"/>
    </source>
</evidence>
<organism evidence="10">
    <name type="scientific">bioreactor metagenome</name>
    <dbReference type="NCBI Taxonomy" id="1076179"/>
    <lineage>
        <taxon>unclassified sequences</taxon>
        <taxon>metagenomes</taxon>
        <taxon>ecological metagenomes</taxon>
    </lineage>
</organism>
<feature type="transmembrane region" description="Helical" evidence="8">
    <location>
        <begin position="369"/>
        <end position="385"/>
    </location>
</feature>
<comment type="subcellular location">
    <subcellularLocation>
        <location evidence="1">Cell membrane</location>
        <topology evidence="1">Multi-pass membrane protein</topology>
    </subcellularLocation>
</comment>
<gene>
    <name evidence="10" type="ORF">SDC9_21047</name>
</gene>
<feature type="transmembrane region" description="Helical" evidence="8">
    <location>
        <begin position="391"/>
        <end position="414"/>
    </location>
</feature>
<dbReference type="InterPro" id="IPR050297">
    <property type="entry name" value="LipidA_mod_glycosyltrf_83"/>
</dbReference>
<evidence type="ECO:0000259" key="9">
    <source>
        <dbReference type="Pfam" id="PF13231"/>
    </source>
</evidence>
<sequence>MSDLPENHPVTDSSNRNYLILLLWVVLTAINISKAYHIDDTFHLEAALWIREHPAAPMSGNINWLDYPTPLYTHNQPPLFFYLLALAISLLGAGETALHLFMSAFTLLALLLFRKLTDRLRLNNGSLLLVLFALNPALVVNQNLMTDVPLLVTVLAAALFLVRAEGDSKGIGYGFSALFMGIGLLIKYSVLPLLVVLTLVIIIRREYKFLVVLLIPLGMLSLWSVWNFMEYGSVHFLDRPRSGLHINRLWSFLAATGSMAFFSAAMVYGCLKRPFVRTGIFVLFSLFLLLVIAFAMGFVPESGLSDLFNVLFVLNGLIVFTVLLSKFLTESRKNGFQQYISTGAFTIFLFAAALASFMILFAPFMATRHILLILPFILLFTSGIFENSGKAINRLSLAATVFMGLMLGVSDYTYAGFYRRMAEKSAALQPAGVWTAGHWGWQWYTTSYGLKQYETGTPEVRPGDVFIYPANIPRQDFSKNLTLEITGKYYEEFCPLTFFSGNNFGSLYSSSMKIAPWSLTLKPIDTVYVCRVTANNARNSD</sequence>